<evidence type="ECO:0000313" key="1">
    <source>
        <dbReference type="EMBL" id="EDS04618.1"/>
    </source>
</evidence>
<dbReference type="EMBL" id="ABFK02000016">
    <property type="protein sequence ID" value="EDS04618.1"/>
    <property type="molecule type" value="Genomic_DNA"/>
</dbReference>
<protein>
    <submittedName>
        <fullName evidence="1">Uncharacterized protein</fullName>
    </submittedName>
</protein>
<evidence type="ECO:0000313" key="2">
    <source>
        <dbReference type="Proteomes" id="UP000005819"/>
    </source>
</evidence>
<reference evidence="1" key="2">
    <citation type="submission" date="2013-09" db="EMBL/GenBank/DDBJ databases">
        <title>Draft genome sequence of Alistipes putredinis (DSM 17216).</title>
        <authorList>
            <person name="Sudarsanam P."/>
            <person name="Ley R."/>
            <person name="Guruge J."/>
            <person name="Turnbaugh P.J."/>
            <person name="Mahowald M."/>
            <person name="Liep D."/>
            <person name="Gordon J."/>
        </authorList>
    </citation>
    <scope>NUCLEOTIDE SEQUENCE</scope>
    <source>
        <strain evidence="1">DSM 17216</strain>
    </source>
</reference>
<reference evidence="1" key="1">
    <citation type="submission" date="2007-10" db="EMBL/GenBank/DDBJ databases">
        <authorList>
            <person name="Fulton L."/>
            <person name="Clifton S."/>
            <person name="Fulton B."/>
            <person name="Xu J."/>
            <person name="Minx P."/>
            <person name="Pepin K.H."/>
            <person name="Johnson M."/>
            <person name="Thiruvilangam P."/>
            <person name="Bhonagiri V."/>
            <person name="Nash W.E."/>
            <person name="Mardis E.R."/>
            <person name="Wilson R.K."/>
        </authorList>
    </citation>
    <scope>NUCLEOTIDE SEQUENCE [LARGE SCALE GENOMIC DNA]</scope>
    <source>
        <strain evidence="1">DSM 17216</strain>
    </source>
</reference>
<comment type="caution">
    <text evidence="1">The sequence shown here is derived from an EMBL/GenBank/DDBJ whole genome shotgun (WGS) entry which is preliminary data.</text>
</comment>
<sequence>MIFQVCSLLPAEKYPGNGASFGIGWLNIIICYQNNNKNGRKKGAE</sequence>
<dbReference type="HOGENOM" id="CLU_3195254_0_0_10"/>
<name>B0MU27_9BACT</name>
<accession>B0MU27</accession>
<organism evidence="1 2">
    <name type="scientific">Alistipes putredinis DSM 17216</name>
    <dbReference type="NCBI Taxonomy" id="445970"/>
    <lineage>
        <taxon>Bacteria</taxon>
        <taxon>Pseudomonadati</taxon>
        <taxon>Bacteroidota</taxon>
        <taxon>Bacteroidia</taxon>
        <taxon>Bacteroidales</taxon>
        <taxon>Rikenellaceae</taxon>
        <taxon>Alistipes</taxon>
    </lineage>
</organism>
<dbReference type="Proteomes" id="UP000005819">
    <property type="component" value="Unassembled WGS sequence"/>
</dbReference>
<dbReference type="AlphaFoldDB" id="B0MU27"/>
<gene>
    <name evidence="1" type="ORF">ALIPUT_00489</name>
</gene>
<keyword evidence="2" id="KW-1185">Reference proteome</keyword>
<proteinExistence type="predicted"/>